<feature type="coiled-coil region" evidence="5">
    <location>
        <begin position="589"/>
        <end position="623"/>
    </location>
</feature>
<dbReference type="GO" id="GO:0061630">
    <property type="term" value="F:ubiquitin protein ligase activity"/>
    <property type="evidence" value="ECO:0007669"/>
    <property type="project" value="TreeGrafter"/>
</dbReference>
<dbReference type="AlphaFoldDB" id="A0A7D9CYT8"/>
<dbReference type="SUPFAM" id="SSF57850">
    <property type="entry name" value="RING/U-box"/>
    <property type="match status" value="2"/>
</dbReference>
<accession>A0A7D9CYT8</accession>
<dbReference type="GO" id="GO:0007265">
    <property type="term" value="P:Ras protein signal transduction"/>
    <property type="evidence" value="ECO:0007669"/>
    <property type="project" value="TreeGrafter"/>
</dbReference>
<dbReference type="Gene3D" id="3.30.40.10">
    <property type="entry name" value="Zinc/RING finger domain, C3HC4 (zinc finger)"/>
    <property type="match status" value="2"/>
</dbReference>
<organism evidence="7 8">
    <name type="scientific">Dekkera bruxellensis</name>
    <name type="common">Brettanomyces custersii</name>
    <dbReference type="NCBI Taxonomy" id="5007"/>
    <lineage>
        <taxon>Eukaryota</taxon>
        <taxon>Fungi</taxon>
        <taxon>Dikarya</taxon>
        <taxon>Ascomycota</taxon>
        <taxon>Saccharomycotina</taxon>
        <taxon>Pichiomycetes</taxon>
        <taxon>Pichiales</taxon>
        <taxon>Pichiaceae</taxon>
        <taxon>Brettanomyces</taxon>
    </lineage>
</organism>
<dbReference type="Proteomes" id="UP000478008">
    <property type="component" value="Unassembled WGS sequence"/>
</dbReference>
<dbReference type="InterPro" id="IPR001841">
    <property type="entry name" value="Znf_RING"/>
</dbReference>
<dbReference type="PANTHER" id="PTHR24007:SF7">
    <property type="entry name" value="BRCA1-ASSOCIATED PROTEIN"/>
    <property type="match status" value="1"/>
</dbReference>
<dbReference type="PANTHER" id="PTHR24007">
    <property type="entry name" value="BRCA1-ASSOCIATED PROTEIN"/>
    <property type="match status" value="1"/>
</dbReference>
<dbReference type="SMART" id="SM00184">
    <property type="entry name" value="RING"/>
    <property type="match status" value="1"/>
</dbReference>
<protein>
    <submittedName>
        <fullName evidence="7">DEBR0S3_13916g1_1</fullName>
    </submittedName>
</protein>
<dbReference type="Pfam" id="PF13639">
    <property type="entry name" value="zf-RING_2"/>
    <property type="match status" value="1"/>
</dbReference>
<feature type="region of interest" description="Disordered" evidence="6">
    <location>
        <begin position="474"/>
        <end position="499"/>
    </location>
</feature>
<keyword evidence="8" id="KW-1185">Reference proteome</keyword>
<dbReference type="InterPro" id="IPR011422">
    <property type="entry name" value="BRAP2/ETP1_RRM"/>
</dbReference>
<keyword evidence="1" id="KW-0479">Metal-binding</keyword>
<evidence type="ECO:0000256" key="5">
    <source>
        <dbReference type="SAM" id="Coils"/>
    </source>
</evidence>
<proteinExistence type="predicted"/>
<evidence type="ECO:0000256" key="2">
    <source>
        <dbReference type="ARBA" id="ARBA00022771"/>
    </source>
</evidence>
<dbReference type="Pfam" id="PF07576">
    <property type="entry name" value="BRAP2"/>
    <property type="match status" value="1"/>
</dbReference>
<dbReference type="InterPro" id="IPR013083">
    <property type="entry name" value="Znf_RING/FYVE/PHD"/>
</dbReference>
<dbReference type="Pfam" id="PF02148">
    <property type="entry name" value="zf-UBP"/>
    <property type="match status" value="1"/>
</dbReference>
<evidence type="ECO:0000256" key="6">
    <source>
        <dbReference type="SAM" id="MobiDB-lite"/>
    </source>
</evidence>
<dbReference type="CDD" id="cd16457">
    <property type="entry name" value="RING-H2_BRAP2"/>
    <property type="match status" value="1"/>
</dbReference>
<evidence type="ECO:0000313" key="7">
    <source>
        <dbReference type="EMBL" id="VUG18533.1"/>
    </source>
</evidence>
<feature type="compositionally biased region" description="Basic residues" evidence="6">
    <location>
        <begin position="644"/>
        <end position="656"/>
    </location>
</feature>
<keyword evidence="3" id="KW-0862">Zinc</keyword>
<sequence>MEDTTCDNNTRYTIVLDIFKPIDLFEEGQLELKTNSGSSNSPRLGINYLRTVQRKKLVKYPEDLSLDAWCSEVYEKEDIFTKLPGGKASGQQKEKDLAEFSIEKLATGERISLRKKDNNNFVDYRFSRVDIIAADMKKGEIISSNEPLKAKLLGYGVVRLYKNRESKKGILMKNKGDDTTVAILGVPFYFTTSDLLLGFFDKDVLDNASHMRLLKTQTPNRYMVLMKFRSALKAKEFVDKYNGRHFNSMELEACQIIFIKEIIFRPLTHNMGKLSTIPYLLDDPFTSTKAAEVVPGKDVKNSPRRGSSSSFKKDSADKPRETMGQGPSEYTELATCPVCLERLDATVTGLLTIPCQHTFHSNCLAKWTDDTCPVCRYSSRLDMRKSQEEKRVDRCTECEATDNLWICLLCGHIGCGRYDSGHAIDHYDKTSHCFAMEITTQRVWDYSGDNYVHRLVQSEVDGKYLELPIRDKPHKGFLGEDDDDYEDDEDEGDEEDEAKEAKIEKIGLEYSNMLISQLESQREFYDSKFAEVQNKFNLANQNLVSVKKTLGGLKEKLEKVSEDYRACKKVDPKELSDVKRKYEDEKSLNKAFMEKLSFLTSQNSELQEKNKDLEDQVRDLMFYLDTQSKLKDAPEEVKEGQIVIKKKPKKHRRSRK</sequence>
<evidence type="ECO:0000256" key="4">
    <source>
        <dbReference type="PROSITE-ProRule" id="PRU00502"/>
    </source>
</evidence>
<dbReference type="GO" id="GO:0016567">
    <property type="term" value="P:protein ubiquitination"/>
    <property type="evidence" value="ECO:0007669"/>
    <property type="project" value="TreeGrafter"/>
</dbReference>
<dbReference type="GO" id="GO:0005737">
    <property type="term" value="C:cytoplasm"/>
    <property type="evidence" value="ECO:0007669"/>
    <property type="project" value="TreeGrafter"/>
</dbReference>
<feature type="compositionally biased region" description="Basic and acidic residues" evidence="6">
    <location>
        <begin position="311"/>
        <end position="321"/>
    </location>
</feature>
<gene>
    <name evidence="7" type="ORF">DEBR0S3_13916G</name>
</gene>
<evidence type="ECO:0000313" key="8">
    <source>
        <dbReference type="Proteomes" id="UP000478008"/>
    </source>
</evidence>
<feature type="region of interest" description="Disordered" evidence="6">
    <location>
        <begin position="292"/>
        <end position="328"/>
    </location>
</feature>
<reference evidence="7 8" key="1">
    <citation type="submission" date="2019-07" db="EMBL/GenBank/DDBJ databases">
        <authorList>
            <person name="Friedrich A."/>
            <person name="Schacherer J."/>
        </authorList>
    </citation>
    <scope>NUCLEOTIDE SEQUENCE [LARGE SCALE GENOMIC DNA]</scope>
</reference>
<dbReference type="InterPro" id="IPR001607">
    <property type="entry name" value="Znf_UBP"/>
</dbReference>
<dbReference type="SMART" id="SM00290">
    <property type="entry name" value="ZnF_UBP"/>
    <property type="match status" value="1"/>
</dbReference>
<keyword evidence="2 4" id="KW-0863">Zinc-finger</keyword>
<evidence type="ECO:0000256" key="3">
    <source>
        <dbReference type="ARBA" id="ARBA00022833"/>
    </source>
</evidence>
<dbReference type="EMBL" id="CABFWN010000003">
    <property type="protein sequence ID" value="VUG18533.1"/>
    <property type="molecule type" value="Genomic_DNA"/>
</dbReference>
<feature type="region of interest" description="Disordered" evidence="6">
    <location>
        <begin position="632"/>
        <end position="656"/>
    </location>
</feature>
<name>A0A7D9CYT8_DEKBR</name>
<dbReference type="GO" id="GO:0008270">
    <property type="term" value="F:zinc ion binding"/>
    <property type="evidence" value="ECO:0007669"/>
    <property type="project" value="UniProtKB-KW"/>
</dbReference>
<keyword evidence="5" id="KW-0175">Coiled coil</keyword>
<feature type="compositionally biased region" description="Acidic residues" evidence="6">
    <location>
        <begin position="479"/>
        <end position="498"/>
    </location>
</feature>
<dbReference type="PROSITE" id="PS50271">
    <property type="entry name" value="ZF_UBP"/>
    <property type="match status" value="1"/>
</dbReference>
<evidence type="ECO:0000256" key="1">
    <source>
        <dbReference type="ARBA" id="ARBA00022723"/>
    </source>
</evidence>
<dbReference type="PROSITE" id="PS50089">
    <property type="entry name" value="ZF_RING_2"/>
    <property type="match status" value="1"/>
</dbReference>
<dbReference type="InterPro" id="IPR047243">
    <property type="entry name" value="RING-H2_BRAP2"/>
</dbReference>